<comment type="similarity">
    <text evidence="6">Belongs to the aldolase class II family. MtnB subfamily.</text>
</comment>
<feature type="region of interest" description="Disordered" evidence="7">
    <location>
        <begin position="1"/>
        <end position="24"/>
    </location>
</feature>
<dbReference type="InterPro" id="IPR017714">
    <property type="entry name" value="MethylthioRu-1-P_deHdtase_MtnB"/>
</dbReference>
<evidence type="ECO:0000256" key="6">
    <source>
        <dbReference type="HAMAP-Rule" id="MF_01677"/>
    </source>
</evidence>
<protein>
    <recommendedName>
        <fullName evidence="6">Methylthioribulose-1-phosphate dehydratase</fullName>
        <shortName evidence="6">MTRu-1-P dehydratase</shortName>
        <ecNumber evidence="6">4.2.1.109</ecNumber>
    </recommendedName>
</protein>
<dbReference type="STRING" id="67365.GCA_001704635_03974"/>
<gene>
    <name evidence="6" type="primary">mtnB</name>
    <name evidence="9" type="ORF">SPAR_22449</name>
</gene>
<comment type="cofactor">
    <cofactor evidence="6">
        <name>Zn(2+)</name>
        <dbReference type="ChEBI" id="CHEBI:29105"/>
    </cofactor>
    <text evidence="6">Binds 1 zinc ion per subunit.</text>
</comment>
<evidence type="ECO:0000256" key="7">
    <source>
        <dbReference type="SAM" id="MobiDB-lite"/>
    </source>
</evidence>
<evidence type="ECO:0000256" key="2">
    <source>
        <dbReference type="ARBA" id="ARBA00022723"/>
    </source>
</evidence>
<evidence type="ECO:0000256" key="1">
    <source>
        <dbReference type="ARBA" id="ARBA00022605"/>
    </source>
</evidence>
<evidence type="ECO:0000256" key="4">
    <source>
        <dbReference type="ARBA" id="ARBA00023167"/>
    </source>
</evidence>
<comment type="pathway">
    <text evidence="6">Amino-acid biosynthesis; L-methionine biosynthesis via salvage pathway; L-methionine from S-methyl-5-thio-alpha-D-ribose 1-phosphate: step 2/6.</text>
</comment>
<dbReference type="EMBL" id="ASQP01000317">
    <property type="protein sequence ID" value="OMI37159.1"/>
    <property type="molecule type" value="Genomic_DNA"/>
</dbReference>
<dbReference type="SUPFAM" id="SSF53639">
    <property type="entry name" value="AraD/HMP-PK domain-like"/>
    <property type="match status" value="1"/>
</dbReference>
<dbReference type="GO" id="GO:0019509">
    <property type="term" value="P:L-methionine salvage from methylthioadenosine"/>
    <property type="evidence" value="ECO:0007669"/>
    <property type="project" value="UniProtKB-UniRule"/>
</dbReference>
<reference evidence="9 10" key="1">
    <citation type="submission" date="2013-05" db="EMBL/GenBank/DDBJ databases">
        <title>Genome sequence of Streptomyces sparsogenes DSM 40356.</title>
        <authorList>
            <person name="Coyne S."/>
            <person name="Seebeck F.P."/>
        </authorList>
    </citation>
    <scope>NUCLEOTIDE SEQUENCE [LARGE SCALE GENOMIC DNA]</scope>
    <source>
        <strain evidence="9 10">DSM 40356</strain>
    </source>
</reference>
<comment type="function">
    <text evidence="6">Catalyzes the dehydration of methylthioribulose-1-phosphate (MTRu-1-P) into 2,3-diketo-5-methylthiopentyl-1-phosphate (DK-MTP-1-P).</text>
</comment>
<dbReference type="Gene3D" id="3.40.225.10">
    <property type="entry name" value="Class II aldolase/adducin N-terminal domain"/>
    <property type="match status" value="1"/>
</dbReference>
<keyword evidence="5 6" id="KW-0456">Lyase</keyword>
<dbReference type="UniPathway" id="UPA00904">
    <property type="reaction ID" value="UER00875"/>
</dbReference>
<comment type="catalytic activity">
    <reaction evidence="6">
        <text>5-(methylsulfanyl)-D-ribulose 1-phosphate = 5-methylsulfanyl-2,3-dioxopentyl phosphate + H2O</text>
        <dbReference type="Rhea" id="RHEA:15549"/>
        <dbReference type="ChEBI" id="CHEBI:15377"/>
        <dbReference type="ChEBI" id="CHEBI:58548"/>
        <dbReference type="ChEBI" id="CHEBI:58828"/>
        <dbReference type="EC" id="4.2.1.109"/>
    </reaction>
</comment>
<dbReference type="EC" id="4.2.1.109" evidence="6"/>
<keyword evidence="10" id="KW-1185">Reference proteome</keyword>
<feature type="domain" description="Class II aldolase/adducin N-terminal" evidence="8">
    <location>
        <begin position="36"/>
        <end position="226"/>
    </location>
</feature>
<comment type="caution">
    <text evidence="9">The sequence shown here is derived from an EMBL/GenBank/DDBJ whole genome shotgun (WGS) entry which is preliminary data.</text>
</comment>
<dbReference type="PANTHER" id="PTHR10640:SF7">
    <property type="entry name" value="METHYLTHIORIBULOSE-1-PHOSPHATE DEHYDRATASE"/>
    <property type="match status" value="1"/>
</dbReference>
<organism evidence="9 10">
    <name type="scientific">Streptomyces sparsogenes DSM 40356</name>
    <dbReference type="NCBI Taxonomy" id="1331668"/>
    <lineage>
        <taxon>Bacteria</taxon>
        <taxon>Bacillati</taxon>
        <taxon>Actinomycetota</taxon>
        <taxon>Actinomycetes</taxon>
        <taxon>Kitasatosporales</taxon>
        <taxon>Streptomycetaceae</taxon>
        <taxon>Streptomyces</taxon>
    </lineage>
</organism>
<dbReference type="HAMAP" id="MF_01677">
    <property type="entry name" value="Salvage_MtnB"/>
    <property type="match status" value="1"/>
</dbReference>
<name>A0A1R1SGL9_9ACTN</name>
<keyword evidence="4 6" id="KW-0486">Methionine biosynthesis</keyword>
<feature type="binding site" evidence="6">
    <location>
        <position position="128"/>
    </location>
    <ligand>
        <name>Zn(2+)</name>
        <dbReference type="ChEBI" id="CHEBI:29105"/>
    </ligand>
</feature>
<dbReference type="PANTHER" id="PTHR10640">
    <property type="entry name" value="METHYLTHIORIBULOSE-1-PHOSPHATE DEHYDRATASE"/>
    <property type="match status" value="1"/>
</dbReference>
<proteinExistence type="inferred from homology"/>
<evidence type="ECO:0000256" key="3">
    <source>
        <dbReference type="ARBA" id="ARBA00022833"/>
    </source>
</evidence>
<evidence type="ECO:0000256" key="5">
    <source>
        <dbReference type="ARBA" id="ARBA00023239"/>
    </source>
</evidence>
<evidence type="ECO:0000313" key="9">
    <source>
        <dbReference type="EMBL" id="OMI37159.1"/>
    </source>
</evidence>
<dbReference type="GO" id="GO:0046570">
    <property type="term" value="F:methylthioribulose 1-phosphate dehydratase activity"/>
    <property type="evidence" value="ECO:0007669"/>
    <property type="project" value="UniProtKB-UniRule"/>
</dbReference>
<evidence type="ECO:0000313" key="10">
    <source>
        <dbReference type="Proteomes" id="UP000186168"/>
    </source>
</evidence>
<sequence>MTETADRDPDPTPDQDAEQDLAPARDLDAELERAGAVLAAEAARFASFGWMRGTSGNLSVVLSRDPLRLAVTASGRDKGELTPSDVVLVDAAGAAVLLPDDREPGRPSAEAELHARVARLTGAGAVVHVHTVASVALGRRHPAGLVFKDLEMLKGVGHPAEDEEITLPVIANSQDMRVLGDRLEEARDPRMPAVVVAGHGLYVWGADPRQARHHTEVVEWLLELELAGGR</sequence>
<dbReference type="NCBIfam" id="TIGR03328">
    <property type="entry name" value="salvage_mtnB"/>
    <property type="match status" value="1"/>
</dbReference>
<feature type="binding site" evidence="6">
    <location>
        <position position="130"/>
    </location>
    <ligand>
        <name>Zn(2+)</name>
        <dbReference type="ChEBI" id="CHEBI:29105"/>
    </ligand>
</feature>
<dbReference type="AlphaFoldDB" id="A0A1R1SGL9"/>
<keyword evidence="1 6" id="KW-0028">Amino-acid biosynthesis</keyword>
<dbReference type="GO" id="GO:0008270">
    <property type="term" value="F:zinc ion binding"/>
    <property type="evidence" value="ECO:0007669"/>
    <property type="project" value="UniProtKB-UniRule"/>
</dbReference>
<dbReference type="GO" id="GO:0005737">
    <property type="term" value="C:cytoplasm"/>
    <property type="evidence" value="ECO:0007669"/>
    <property type="project" value="UniProtKB-UniRule"/>
</dbReference>
<dbReference type="InterPro" id="IPR036409">
    <property type="entry name" value="Aldolase_II/adducin_N_sf"/>
</dbReference>
<evidence type="ECO:0000259" key="8">
    <source>
        <dbReference type="SMART" id="SM01007"/>
    </source>
</evidence>
<feature type="compositionally biased region" description="Basic and acidic residues" evidence="7">
    <location>
        <begin position="1"/>
        <end position="10"/>
    </location>
</feature>
<dbReference type="InterPro" id="IPR001303">
    <property type="entry name" value="Aldolase_II/adducin_N"/>
</dbReference>
<keyword evidence="3 6" id="KW-0862">Zinc</keyword>
<dbReference type="Proteomes" id="UP000186168">
    <property type="component" value="Unassembled WGS sequence"/>
</dbReference>
<accession>A0A1R1SGL9</accession>
<dbReference type="SMART" id="SM01007">
    <property type="entry name" value="Aldolase_II"/>
    <property type="match status" value="1"/>
</dbReference>
<dbReference type="Pfam" id="PF00596">
    <property type="entry name" value="Aldolase_II"/>
    <property type="match status" value="1"/>
</dbReference>
<keyword evidence="2 6" id="KW-0479">Metal-binding</keyword>